<proteinExistence type="predicted"/>
<reference evidence="1 2" key="1">
    <citation type="journal article" date="2019" name="Int. J. Syst. Evol. Microbiol.">
        <title>The Global Catalogue of Microorganisms (GCM) 10K type strain sequencing project: providing services to taxonomists for standard genome sequencing and annotation.</title>
        <authorList>
            <consortium name="The Broad Institute Genomics Platform"/>
            <consortium name="The Broad Institute Genome Sequencing Center for Infectious Disease"/>
            <person name="Wu L."/>
            <person name="Ma J."/>
        </authorList>
    </citation>
    <scope>NUCLEOTIDE SEQUENCE [LARGE SCALE GENOMIC DNA]</scope>
    <source>
        <strain evidence="1 2">JCM 4788</strain>
    </source>
</reference>
<protein>
    <submittedName>
        <fullName evidence="1">Uncharacterized protein</fullName>
    </submittedName>
</protein>
<evidence type="ECO:0000313" key="1">
    <source>
        <dbReference type="EMBL" id="GAA0439203.1"/>
    </source>
</evidence>
<dbReference type="Proteomes" id="UP001500879">
    <property type="component" value="Unassembled WGS sequence"/>
</dbReference>
<gene>
    <name evidence="1" type="ORF">GCM10010357_70770</name>
</gene>
<keyword evidence="2" id="KW-1185">Reference proteome</keyword>
<sequence length="232" mass="26298">MIPTSTRVPVLSVLKTAAAVLSVRGRYQPTSRQWESQQPTASEVRHFMCGINVPDHHLVLQAIKAPEALATAQAVHAWCRTDVPDTDQYRTALASITRSEYVQVGRHFNLLVSAVDAYQREQHRRAVAADFERARQHSRHQGHIGERLTLTLTCKSHTPLNDRQYGYHLQSRTCVRLTDADHNTYIWMASARHLPDPGQTVELTGTVLQHSQRHGIQRTQLTRCRWTPATTS</sequence>
<dbReference type="RefSeq" id="WP_344033202.1">
    <property type="nucleotide sequence ID" value="NZ_BAAABX010000093.1"/>
</dbReference>
<dbReference type="EMBL" id="BAAABX010000093">
    <property type="protein sequence ID" value="GAA0439203.1"/>
    <property type="molecule type" value="Genomic_DNA"/>
</dbReference>
<accession>A0ABN0Z8T0</accession>
<name>A0ABN0Z8T0_9ACTN</name>
<organism evidence="1 2">
    <name type="scientific">Streptomyces luteireticuli</name>
    <dbReference type="NCBI Taxonomy" id="173858"/>
    <lineage>
        <taxon>Bacteria</taxon>
        <taxon>Bacillati</taxon>
        <taxon>Actinomycetota</taxon>
        <taxon>Actinomycetes</taxon>
        <taxon>Kitasatosporales</taxon>
        <taxon>Streptomycetaceae</taxon>
        <taxon>Streptomyces</taxon>
    </lineage>
</organism>
<evidence type="ECO:0000313" key="2">
    <source>
        <dbReference type="Proteomes" id="UP001500879"/>
    </source>
</evidence>
<comment type="caution">
    <text evidence="1">The sequence shown here is derived from an EMBL/GenBank/DDBJ whole genome shotgun (WGS) entry which is preliminary data.</text>
</comment>